<dbReference type="AlphaFoldDB" id="A0ABC8QUY8"/>
<reference evidence="1 2" key="1">
    <citation type="submission" date="2024-02" db="EMBL/GenBank/DDBJ databases">
        <authorList>
            <person name="Vignale AGUSTIN F."/>
            <person name="Sosa J E."/>
            <person name="Modenutti C."/>
        </authorList>
    </citation>
    <scope>NUCLEOTIDE SEQUENCE [LARGE SCALE GENOMIC DNA]</scope>
</reference>
<proteinExistence type="predicted"/>
<name>A0ABC8QUY8_9AQUA</name>
<gene>
    <name evidence="1" type="ORF">ILEXP_LOCUS3548</name>
</gene>
<evidence type="ECO:0000313" key="2">
    <source>
        <dbReference type="Proteomes" id="UP001642360"/>
    </source>
</evidence>
<dbReference type="Proteomes" id="UP001642360">
    <property type="component" value="Unassembled WGS sequence"/>
</dbReference>
<evidence type="ECO:0000313" key="1">
    <source>
        <dbReference type="EMBL" id="CAK9136563.1"/>
    </source>
</evidence>
<comment type="caution">
    <text evidence="1">The sequence shown here is derived from an EMBL/GenBank/DDBJ whole genome shotgun (WGS) entry which is preliminary data.</text>
</comment>
<accession>A0ABC8QUY8</accession>
<protein>
    <submittedName>
        <fullName evidence="1">Uncharacterized protein</fullName>
    </submittedName>
</protein>
<dbReference type="EMBL" id="CAUOFW020000762">
    <property type="protein sequence ID" value="CAK9136563.1"/>
    <property type="molecule type" value="Genomic_DNA"/>
</dbReference>
<organism evidence="1 2">
    <name type="scientific">Ilex paraguariensis</name>
    <name type="common">yerba mate</name>
    <dbReference type="NCBI Taxonomy" id="185542"/>
    <lineage>
        <taxon>Eukaryota</taxon>
        <taxon>Viridiplantae</taxon>
        <taxon>Streptophyta</taxon>
        <taxon>Embryophyta</taxon>
        <taxon>Tracheophyta</taxon>
        <taxon>Spermatophyta</taxon>
        <taxon>Magnoliopsida</taxon>
        <taxon>eudicotyledons</taxon>
        <taxon>Gunneridae</taxon>
        <taxon>Pentapetalae</taxon>
        <taxon>asterids</taxon>
        <taxon>campanulids</taxon>
        <taxon>Aquifoliales</taxon>
        <taxon>Aquifoliaceae</taxon>
        <taxon>Ilex</taxon>
    </lineage>
</organism>
<sequence length="58" mass="6169">VARSLESSSRSVGKSPHLRVEGLPAKLEMCKSSLIEDSGLTVETIASVIPEFDIDAVL</sequence>
<feature type="non-terminal residue" evidence="1">
    <location>
        <position position="1"/>
    </location>
</feature>
<feature type="non-terminal residue" evidence="1">
    <location>
        <position position="58"/>
    </location>
</feature>
<keyword evidence="2" id="KW-1185">Reference proteome</keyword>